<keyword evidence="3" id="KW-1185">Reference proteome</keyword>
<dbReference type="AlphaFoldDB" id="A0A0F4YED9"/>
<accession>A0A0F4YED9</accession>
<dbReference type="RefSeq" id="XP_013323169.1">
    <property type="nucleotide sequence ID" value="XM_013467715.1"/>
</dbReference>
<dbReference type="EMBL" id="LASV01000752">
    <property type="protein sequence ID" value="KKA16557.1"/>
    <property type="molecule type" value="Genomic_DNA"/>
</dbReference>
<dbReference type="OrthoDB" id="4161406at2759"/>
<feature type="signal peptide" evidence="1">
    <location>
        <begin position="1"/>
        <end position="27"/>
    </location>
</feature>
<dbReference type="STRING" id="1408163.A0A0F4YED9"/>
<proteinExistence type="predicted"/>
<dbReference type="Proteomes" id="UP000053958">
    <property type="component" value="Unassembled WGS sequence"/>
</dbReference>
<name>A0A0F4YED9_RASE3</name>
<feature type="chain" id="PRO_5002481440" evidence="1">
    <location>
        <begin position="28"/>
        <end position="166"/>
    </location>
</feature>
<reference evidence="2 3" key="1">
    <citation type="submission" date="2015-04" db="EMBL/GenBank/DDBJ databases">
        <authorList>
            <person name="Heijne W.H."/>
            <person name="Fedorova N.D."/>
            <person name="Nierman W.C."/>
            <person name="Vollebregt A.W."/>
            <person name="Zhao Z."/>
            <person name="Wu L."/>
            <person name="Kumar M."/>
            <person name="Stam H."/>
            <person name="van den Berg M.A."/>
            <person name="Pel H.J."/>
        </authorList>
    </citation>
    <scope>NUCLEOTIDE SEQUENCE [LARGE SCALE GENOMIC DNA]</scope>
    <source>
        <strain evidence="2 3">CBS 393.64</strain>
    </source>
</reference>
<keyword evidence="1" id="KW-0732">Signal</keyword>
<evidence type="ECO:0000313" key="3">
    <source>
        <dbReference type="Proteomes" id="UP000053958"/>
    </source>
</evidence>
<organism evidence="2 3">
    <name type="scientific">Rasamsonia emersonii (strain ATCC 16479 / CBS 393.64 / IMI 116815)</name>
    <dbReference type="NCBI Taxonomy" id="1408163"/>
    <lineage>
        <taxon>Eukaryota</taxon>
        <taxon>Fungi</taxon>
        <taxon>Dikarya</taxon>
        <taxon>Ascomycota</taxon>
        <taxon>Pezizomycotina</taxon>
        <taxon>Eurotiomycetes</taxon>
        <taxon>Eurotiomycetidae</taxon>
        <taxon>Eurotiales</taxon>
        <taxon>Trichocomaceae</taxon>
        <taxon>Rasamsonia</taxon>
    </lineage>
</organism>
<protein>
    <submittedName>
        <fullName evidence="2">Uncharacterized protein</fullName>
    </submittedName>
</protein>
<dbReference type="GeneID" id="25321746"/>
<sequence length="166" mass="16746">MRVAAAAAAAICTFFSFIQLTPAPVAAVAEVIAGALQGGITTFTGSVLSAATALGVKGAAGHHKRDGFITVDPRGNDPFANLPQPAADECKGQLHGATINFSPLPNNGVQIDGVPSACMTLATVFLGTNPEGPAPTPMGSASLAYHNLSNDELNQLQAALNSNQGH</sequence>
<comment type="caution">
    <text evidence="2">The sequence shown here is derived from an EMBL/GenBank/DDBJ whole genome shotgun (WGS) entry which is preliminary data.</text>
</comment>
<evidence type="ECO:0000256" key="1">
    <source>
        <dbReference type="SAM" id="SignalP"/>
    </source>
</evidence>
<gene>
    <name evidence="2" type="ORF">T310_9824</name>
</gene>
<evidence type="ECO:0000313" key="2">
    <source>
        <dbReference type="EMBL" id="KKA16557.1"/>
    </source>
</evidence>